<evidence type="ECO:0000313" key="2">
    <source>
        <dbReference type="EMBL" id="KAF9472622.1"/>
    </source>
</evidence>
<reference evidence="2" key="1">
    <citation type="submission" date="2020-11" db="EMBL/GenBank/DDBJ databases">
        <authorList>
            <consortium name="DOE Joint Genome Institute"/>
            <person name="Ahrendt S."/>
            <person name="Riley R."/>
            <person name="Andreopoulos W."/>
            <person name="Labutti K."/>
            <person name="Pangilinan J."/>
            <person name="Ruiz-Duenas F.J."/>
            <person name="Barrasa J.M."/>
            <person name="Sanchez-Garcia M."/>
            <person name="Camarero S."/>
            <person name="Miyauchi S."/>
            <person name="Serrano A."/>
            <person name="Linde D."/>
            <person name="Babiker R."/>
            <person name="Drula E."/>
            <person name="Ayuso-Fernandez I."/>
            <person name="Pacheco R."/>
            <person name="Padilla G."/>
            <person name="Ferreira P."/>
            <person name="Barriuso J."/>
            <person name="Kellner H."/>
            <person name="Castanera R."/>
            <person name="Alfaro M."/>
            <person name="Ramirez L."/>
            <person name="Pisabarro A.G."/>
            <person name="Kuo A."/>
            <person name="Tritt A."/>
            <person name="Lipzen A."/>
            <person name="He G."/>
            <person name="Yan M."/>
            <person name="Ng V."/>
            <person name="Cullen D."/>
            <person name="Martin F."/>
            <person name="Rosso M.-N."/>
            <person name="Henrissat B."/>
            <person name="Hibbett D."/>
            <person name="Martinez A.T."/>
            <person name="Grigoriev I.V."/>
        </authorList>
    </citation>
    <scope>NUCLEOTIDE SEQUENCE</scope>
    <source>
        <strain evidence="2">CIRM-BRFM 674</strain>
    </source>
</reference>
<keyword evidence="3" id="KW-1185">Reference proteome</keyword>
<dbReference type="AlphaFoldDB" id="A0A9P5YMQ6"/>
<gene>
    <name evidence="2" type="ORF">BDN70DRAFT_900399</name>
</gene>
<dbReference type="EMBL" id="MU155515">
    <property type="protein sequence ID" value="KAF9472622.1"/>
    <property type="molecule type" value="Genomic_DNA"/>
</dbReference>
<comment type="caution">
    <text evidence="2">The sequence shown here is derived from an EMBL/GenBank/DDBJ whole genome shotgun (WGS) entry which is preliminary data.</text>
</comment>
<proteinExistence type="predicted"/>
<accession>A0A9P5YMQ6</accession>
<name>A0A9P5YMQ6_9AGAR</name>
<feature type="compositionally biased region" description="Polar residues" evidence="1">
    <location>
        <begin position="79"/>
        <end position="100"/>
    </location>
</feature>
<protein>
    <submittedName>
        <fullName evidence="2">Uncharacterized protein</fullName>
    </submittedName>
</protein>
<dbReference type="Proteomes" id="UP000807469">
    <property type="component" value="Unassembled WGS sequence"/>
</dbReference>
<evidence type="ECO:0000313" key="3">
    <source>
        <dbReference type="Proteomes" id="UP000807469"/>
    </source>
</evidence>
<evidence type="ECO:0000256" key="1">
    <source>
        <dbReference type="SAM" id="MobiDB-lite"/>
    </source>
</evidence>
<sequence>MHRRRLLRMPLDWGEDSSLLESPVKERFNALHRPTKAAQFFKDVGVSHDTQQAKIVEDFGFANTRAVDATLHTEPIEMDNNTEQAETSPETPSAYTTSESSLNEKKFDMYVQDEDELVETQTSTSPIEETETFVNEEQLETYDPLEDLVEMQESVSPSEWTQEAETPNEEEQFEIFDAEELEETHVSPLSSVYPAKPRRINSNPIEIPLWMREQYMSRANGGLYRF</sequence>
<organism evidence="2 3">
    <name type="scientific">Pholiota conissans</name>
    <dbReference type="NCBI Taxonomy" id="109636"/>
    <lineage>
        <taxon>Eukaryota</taxon>
        <taxon>Fungi</taxon>
        <taxon>Dikarya</taxon>
        <taxon>Basidiomycota</taxon>
        <taxon>Agaricomycotina</taxon>
        <taxon>Agaricomycetes</taxon>
        <taxon>Agaricomycetidae</taxon>
        <taxon>Agaricales</taxon>
        <taxon>Agaricineae</taxon>
        <taxon>Strophariaceae</taxon>
        <taxon>Pholiota</taxon>
    </lineage>
</organism>
<feature type="region of interest" description="Disordered" evidence="1">
    <location>
        <begin position="75"/>
        <end position="100"/>
    </location>
</feature>